<name>A0A8J3ZJS7_9ACTN</name>
<reference evidence="3" key="1">
    <citation type="submission" date="2021-01" db="EMBL/GenBank/DDBJ databases">
        <title>Whole genome shotgun sequence of Virgisporangium ochraceum NBRC 16418.</title>
        <authorList>
            <person name="Komaki H."/>
            <person name="Tamura T."/>
        </authorList>
    </citation>
    <scope>NUCLEOTIDE SEQUENCE</scope>
    <source>
        <strain evidence="3">NBRC 16418</strain>
    </source>
</reference>
<dbReference type="AlphaFoldDB" id="A0A8J3ZJS7"/>
<proteinExistence type="predicted"/>
<dbReference type="Proteomes" id="UP000635606">
    <property type="component" value="Unassembled WGS sequence"/>
</dbReference>
<feature type="compositionally biased region" description="Low complexity" evidence="1">
    <location>
        <begin position="52"/>
        <end position="69"/>
    </location>
</feature>
<evidence type="ECO:0000313" key="3">
    <source>
        <dbReference type="EMBL" id="GIJ65569.1"/>
    </source>
</evidence>
<gene>
    <name evidence="3" type="ORF">Voc01_004860</name>
</gene>
<feature type="domain" description="Ricin B lectin" evidence="2">
    <location>
        <begin position="89"/>
        <end position="221"/>
    </location>
</feature>
<dbReference type="SMART" id="SM00458">
    <property type="entry name" value="RICIN"/>
    <property type="match status" value="1"/>
</dbReference>
<evidence type="ECO:0000259" key="2">
    <source>
        <dbReference type="SMART" id="SM00458"/>
    </source>
</evidence>
<dbReference type="Gene3D" id="2.80.10.50">
    <property type="match status" value="2"/>
</dbReference>
<dbReference type="CDD" id="cd00161">
    <property type="entry name" value="beta-trefoil_Ricin-like"/>
    <property type="match status" value="1"/>
</dbReference>
<feature type="compositionally biased region" description="Pro residues" evidence="1">
    <location>
        <begin position="70"/>
        <end position="86"/>
    </location>
</feature>
<dbReference type="InterPro" id="IPR000772">
    <property type="entry name" value="Ricin_B_lectin"/>
</dbReference>
<evidence type="ECO:0000313" key="4">
    <source>
        <dbReference type="Proteomes" id="UP000635606"/>
    </source>
</evidence>
<dbReference type="Pfam" id="PF00652">
    <property type="entry name" value="Ricin_B_lectin"/>
    <property type="match status" value="1"/>
</dbReference>
<dbReference type="RefSeq" id="WP_203925577.1">
    <property type="nucleotide sequence ID" value="NZ_BOPH01000006.1"/>
</dbReference>
<dbReference type="SUPFAM" id="SSF50370">
    <property type="entry name" value="Ricin B-like lectins"/>
    <property type="match status" value="1"/>
</dbReference>
<dbReference type="PROSITE" id="PS50231">
    <property type="entry name" value="RICIN_B_LECTIN"/>
    <property type="match status" value="1"/>
</dbReference>
<dbReference type="EMBL" id="BOPH01000006">
    <property type="protein sequence ID" value="GIJ65569.1"/>
    <property type="molecule type" value="Genomic_DNA"/>
</dbReference>
<protein>
    <recommendedName>
        <fullName evidence="2">Ricin B lectin domain-containing protein</fullName>
    </recommendedName>
</protein>
<accession>A0A8J3ZJS7</accession>
<feature type="region of interest" description="Disordered" evidence="1">
    <location>
        <begin position="52"/>
        <end position="89"/>
    </location>
</feature>
<sequence length="223" mass="22991">MTRTTAVYGTRRRGPHALVLVALAVLLVGVLTGIALAFQAMNDAEPVGSARAAASAPPSAAPVSSRPVPSSAPPSSAPPSSAPPQPQQFGAVRNQATNLCLDLQPDQPGAGGLLLMLPCAAGAPNQRWQRTPTGMMVNGATGLCLTVAGAAAEDRARVQQEPCGDAPHQHWTMFMDADGTVTFGAQHSSRCLDVQDNNPAPGTPVQQYVCNGTSAQRWVLQPA</sequence>
<organism evidence="3 4">
    <name type="scientific">Virgisporangium ochraceum</name>
    <dbReference type="NCBI Taxonomy" id="65505"/>
    <lineage>
        <taxon>Bacteria</taxon>
        <taxon>Bacillati</taxon>
        <taxon>Actinomycetota</taxon>
        <taxon>Actinomycetes</taxon>
        <taxon>Micromonosporales</taxon>
        <taxon>Micromonosporaceae</taxon>
        <taxon>Virgisporangium</taxon>
    </lineage>
</organism>
<comment type="caution">
    <text evidence="3">The sequence shown here is derived from an EMBL/GenBank/DDBJ whole genome shotgun (WGS) entry which is preliminary data.</text>
</comment>
<evidence type="ECO:0000256" key="1">
    <source>
        <dbReference type="SAM" id="MobiDB-lite"/>
    </source>
</evidence>
<keyword evidence="4" id="KW-1185">Reference proteome</keyword>
<dbReference type="InterPro" id="IPR035992">
    <property type="entry name" value="Ricin_B-like_lectins"/>
</dbReference>